<dbReference type="OrthoDB" id="9774179at2"/>
<dbReference type="GO" id="GO:0050182">
    <property type="term" value="F:phosphate butyryltransferase activity"/>
    <property type="evidence" value="ECO:0007669"/>
    <property type="project" value="UniProtKB-EC"/>
</dbReference>
<dbReference type="PANTHER" id="PTHR43356:SF2">
    <property type="entry name" value="PHOSPHATE ACETYLTRANSFERASE"/>
    <property type="match status" value="1"/>
</dbReference>
<dbReference type="PANTHER" id="PTHR43356">
    <property type="entry name" value="PHOSPHATE ACETYLTRANSFERASE"/>
    <property type="match status" value="1"/>
</dbReference>
<organism evidence="5 6">
    <name type="scientific">Pseudothermotoga lettingae (strain ATCC BAA-301 / DSM 14385 / NBRC 107922 / TMO)</name>
    <name type="common">Thermotoga lettingae</name>
    <dbReference type="NCBI Taxonomy" id="416591"/>
    <lineage>
        <taxon>Bacteria</taxon>
        <taxon>Thermotogati</taxon>
        <taxon>Thermotogota</taxon>
        <taxon>Thermotogae</taxon>
        <taxon>Thermotogales</taxon>
        <taxon>Thermotogaceae</taxon>
        <taxon>Pseudothermotoga</taxon>
    </lineage>
</organism>
<protein>
    <submittedName>
        <fullName evidence="5">Phosphate butyryltransferase</fullName>
        <ecNumber evidence="5">2.3.1.19</ecNumber>
    </submittedName>
</protein>
<evidence type="ECO:0000313" key="5">
    <source>
        <dbReference type="EMBL" id="ABV34318.1"/>
    </source>
</evidence>
<dbReference type="AlphaFoldDB" id="A8F834"/>
<reference evidence="5 6" key="2">
    <citation type="journal article" date="2009" name="Proc. Natl. Acad. Sci. U.S.A.">
        <title>On the chimeric nature, thermophilic origin, and phylogenetic placement of the Thermotogales.</title>
        <authorList>
            <person name="Zhaxybayeva O."/>
            <person name="Swithers K.S."/>
            <person name="Lapierre P."/>
            <person name="Fournier G.P."/>
            <person name="Bickhart D.M."/>
            <person name="DeBoy R.T."/>
            <person name="Nelson K.E."/>
            <person name="Nesbo C.L."/>
            <person name="Doolittle W.F."/>
            <person name="Gogarten J.P."/>
            <person name="Noll K.M."/>
        </authorList>
    </citation>
    <scope>NUCLEOTIDE SEQUENCE [LARGE SCALE GENOMIC DNA]</scope>
    <source>
        <strain evidence="6">ATCC BAA-301 / DSM 14385 / NBRC 107922 / TMO</strain>
    </source>
</reference>
<dbReference type="RefSeq" id="WP_012003794.1">
    <property type="nucleotide sequence ID" value="NC_009828.1"/>
</dbReference>
<evidence type="ECO:0000256" key="1">
    <source>
        <dbReference type="ARBA" id="ARBA00005656"/>
    </source>
</evidence>
<dbReference type="EMBL" id="CP000812">
    <property type="protein sequence ID" value="ABV34318.1"/>
    <property type="molecule type" value="Genomic_DNA"/>
</dbReference>
<accession>A8F834</accession>
<dbReference type="HOGENOM" id="CLU_056531_0_0_0"/>
<sequence length="294" mass="31505">MSRFLEIVEKVRGIRRKLVVASAADSVVLNAVKLAVEYEIVSPILVGPYEKIKVLSSNIDLDLSKCEVVDSPESDAAAKAVEIADKNGELLMKGLVKTGDLMKLVLQDEYRLKTGSTMTMVSVFDIPSYAKLLAVSDAGMIISPTLEQKVDMINAAVRVMKKFGVEKPKVAVLGAVEIPNLKMSATLDAAILSKMNDRNQIKDCIVDGPFALDNAVSIEAAKHKGVESPVAGDADVLIMPDIEAGNIFYKSMVFLANAKVASVILGARLPIVLTSRADSDETKLYSIALGALLV</sequence>
<feature type="domain" description="Phosphate acetyl/butaryl transferase" evidence="4">
    <location>
        <begin position="85"/>
        <end position="290"/>
    </location>
</feature>
<dbReference type="STRING" id="416591.Tlet_1764"/>
<name>A8F834_PSELT</name>
<dbReference type="SUPFAM" id="SSF53659">
    <property type="entry name" value="Isocitrate/Isopropylmalate dehydrogenase-like"/>
    <property type="match status" value="1"/>
</dbReference>
<evidence type="ECO:0000259" key="4">
    <source>
        <dbReference type="Pfam" id="PF01515"/>
    </source>
</evidence>
<dbReference type="Gene3D" id="3.40.718.10">
    <property type="entry name" value="Isopropylmalate Dehydrogenase"/>
    <property type="match status" value="1"/>
</dbReference>
<evidence type="ECO:0000256" key="2">
    <source>
        <dbReference type="ARBA" id="ARBA00022679"/>
    </source>
</evidence>
<dbReference type="InterPro" id="IPR012147">
    <property type="entry name" value="P_Ac_Bu_trans"/>
</dbReference>
<dbReference type="Proteomes" id="UP000002016">
    <property type="component" value="Chromosome"/>
</dbReference>
<keyword evidence="6" id="KW-1185">Reference proteome</keyword>
<evidence type="ECO:0000313" key="6">
    <source>
        <dbReference type="Proteomes" id="UP000002016"/>
    </source>
</evidence>
<dbReference type="KEGG" id="tle:Tlet_1764"/>
<feature type="domain" description="Phosphate acetyl/butaryl transferase" evidence="4">
    <location>
        <begin position="6"/>
        <end position="80"/>
    </location>
</feature>
<comment type="similarity">
    <text evidence="1">Belongs to the phosphate acetyltransferase and butyryltransferase family.</text>
</comment>
<gene>
    <name evidence="5" type="ordered locus">Tlet_1764</name>
</gene>
<evidence type="ECO:0000256" key="3">
    <source>
        <dbReference type="ARBA" id="ARBA00023315"/>
    </source>
</evidence>
<dbReference type="Pfam" id="PF01515">
    <property type="entry name" value="PTA_PTB"/>
    <property type="match status" value="2"/>
</dbReference>
<dbReference type="eggNOG" id="COG0280">
    <property type="taxonomic scope" value="Bacteria"/>
</dbReference>
<dbReference type="InterPro" id="IPR050500">
    <property type="entry name" value="Phos_Acetyltrans/Butyryltrans"/>
</dbReference>
<keyword evidence="3 5" id="KW-0012">Acyltransferase</keyword>
<reference evidence="5 6" key="1">
    <citation type="submission" date="2007-08" db="EMBL/GenBank/DDBJ databases">
        <title>Complete sequence of Thermotoga lettingae TMO.</title>
        <authorList>
            <consortium name="US DOE Joint Genome Institute"/>
            <person name="Copeland A."/>
            <person name="Lucas S."/>
            <person name="Lapidus A."/>
            <person name="Barry K."/>
            <person name="Glavina del Rio T."/>
            <person name="Dalin E."/>
            <person name="Tice H."/>
            <person name="Pitluck S."/>
            <person name="Foster B."/>
            <person name="Bruce D."/>
            <person name="Schmutz J."/>
            <person name="Larimer F."/>
            <person name="Land M."/>
            <person name="Hauser L."/>
            <person name="Kyrpides N."/>
            <person name="Mikhailova N."/>
            <person name="Nelson K."/>
            <person name="Gogarten J.P."/>
            <person name="Noll K."/>
            <person name="Richardson P."/>
        </authorList>
    </citation>
    <scope>NUCLEOTIDE SEQUENCE [LARGE SCALE GENOMIC DNA]</scope>
    <source>
        <strain evidence="6">ATCC BAA-301 / DSM 14385 / NBRC 107922 / TMO</strain>
    </source>
</reference>
<keyword evidence="2 5" id="KW-0808">Transferase</keyword>
<proteinExistence type="inferred from homology"/>
<dbReference type="PIRSF" id="PIRSF000428">
    <property type="entry name" value="P_Ac_trans"/>
    <property type="match status" value="1"/>
</dbReference>
<dbReference type="NCBIfam" id="NF006045">
    <property type="entry name" value="PRK08190.1"/>
    <property type="match status" value="1"/>
</dbReference>
<dbReference type="InterPro" id="IPR002505">
    <property type="entry name" value="PTA_PTB"/>
</dbReference>
<dbReference type="EC" id="2.3.1.19" evidence="5"/>